<evidence type="ECO:0000259" key="7">
    <source>
        <dbReference type="PROSITE" id="PS50109"/>
    </source>
</evidence>
<feature type="domain" description="PAS" evidence="8">
    <location>
        <begin position="157"/>
        <end position="228"/>
    </location>
</feature>
<dbReference type="InterPro" id="IPR000700">
    <property type="entry name" value="PAS-assoc_C"/>
</dbReference>
<dbReference type="EMBL" id="WOXT01000005">
    <property type="protein sequence ID" value="MUV15432.1"/>
    <property type="molecule type" value="Genomic_DNA"/>
</dbReference>
<sequence length="527" mass="58982">MSFDFDALLEGVAWESTPLSDRRTWPRSLQTVLALLRKSQRPQYLVWGPDYRFFYNEAFLPVIGIKHPAGFGMPMPDVWPEVWEDIEPLVSSTIRDGVSHYYEDMPFVLQRNGYDELTYFSFSYTPVQDDEGKVAGLMCVLSERTRELLAQANRRSELERLRRLFRQAPGFMCVTEGASHAYALVNTAYEQLVGHSDSEVIGRNVSEVLPEVEDQGYIALLDNVFSQGESFVGRAMPVRLQRNAGAAETYYVDFVHQPIFDEDGGVWGVFTQGSDVTERVLAEAELRSTGHALQEANERKDQFLAVLGHELRNPLAPIHNAAHVLRHLVGDNASALKCVDVITRQVQQMSSLVEDLVDIARISHGLLTLKRERMDLNLVMREAVEQVRPKASERGHDVRSMAMDVPAYVVGDRHRVRQAITNLLSNAIRYTPRGGVIEVEIAQCGEDIRVDVSDNGEGIAPELMPNLFEQFAQEKRSADRGGGLGVGLPLVKALMDAHGGRIQVVSEGRGKGSRFSLLFPTDRTDAQ</sequence>
<dbReference type="InterPro" id="IPR003594">
    <property type="entry name" value="HATPase_dom"/>
</dbReference>
<dbReference type="GO" id="GO:0000155">
    <property type="term" value="F:phosphorelay sensor kinase activity"/>
    <property type="evidence" value="ECO:0007669"/>
    <property type="project" value="InterPro"/>
</dbReference>
<keyword evidence="3" id="KW-0597">Phosphoprotein</keyword>
<dbReference type="InterPro" id="IPR004358">
    <property type="entry name" value="Sig_transdc_His_kin-like_C"/>
</dbReference>
<dbReference type="Pfam" id="PF00512">
    <property type="entry name" value="HisKA"/>
    <property type="match status" value="1"/>
</dbReference>
<dbReference type="PANTHER" id="PTHR43711">
    <property type="entry name" value="TWO-COMPONENT HISTIDINE KINASE"/>
    <property type="match status" value="1"/>
</dbReference>
<dbReference type="AlphaFoldDB" id="A0A7C9HNT7"/>
<dbReference type="InterPro" id="IPR000014">
    <property type="entry name" value="PAS"/>
</dbReference>
<dbReference type="RefSeq" id="WP_156643030.1">
    <property type="nucleotide sequence ID" value="NZ_WOXT01000005.1"/>
</dbReference>
<evidence type="ECO:0000256" key="2">
    <source>
        <dbReference type="ARBA" id="ARBA00012438"/>
    </source>
</evidence>
<evidence type="ECO:0000256" key="4">
    <source>
        <dbReference type="ARBA" id="ARBA00022679"/>
    </source>
</evidence>
<keyword evidence="11" id="KW-1185">Reference proteome</keyword>
<dbReference type="SMART" id="SM00388">
    <property type="entry name" value="HisKA"/>
    <property type="match status" value="1"/>
</dbReference>
<dbReference type="InterPro" id="IPR050736">
    <property type="entry name" value="Sensor_HK_Regulatory"/>
</dbReference>
<proteinExistence type="predicted"/>
<dbReference type="PANTHER" id="PTHR43711:SF1">
    <property type="entry name" value="HISTIDINE KINASE 1"/>
    <property type="match status" value="1"/>
</dbReference>
<dbReference type="CDD" id="cd00082">
    <property type="entry name" value="HisKA"/>
    <property type="match status" value="1"/>
</dbReference>
<dbReference type="InterPro" id="IPR005467">
    <property type="entry name" value="His_kinase_dom"/>
</dbReference>
<dbReference type="InterPro" id="IPR035965">
    <property type="entry name" value="PAS-like_dom_sf"/>
</dbReference>
<dbReference type="SMART" id="SM00091">
    <property type="entry name" value="PAS"/>
    <property type="match status" value="1"/>
</dbReference>
<dbReference type="EC" id="2.7.13.3" evidence="2"/>
<comment type="catalytic activity">
    <reaction evidence="1">
        <text>ATP + protein L-histidine = ADP + protein N-phospho-L-histidine.</text>
        <dbReference type="EC" id="2.7.13.3"/>
    </reaction>
</comment>
<dbReference type="NCBIfam" id="TIGR00229">
    <property type="entry name" value="sensory_box"/>
    <property type="match status" value="1"/>
</dbReference>
<name>A0A7C9HNT7_9GAMM</name>
<dbReference type="Gene3D" id="3.30.450.20">
    <property type="entry name" value="PAS domain"/>
    <property type="match status" value="2"/>
</dbReference>
<dbReference type="Gene3D" id="3.30.565.10">
    <property type="entry name" value="Histidine kinase-like ATPase, C-terminal domain"/>
    <property type="match status" value="1"/>
</dbReference>
<dbReference type="CDD" id="cd00130">
    <property type="entry name" value="PAS"/>
    <property type="match status" value="1"/>
</dbReference>
<evidence type="ECO:0000256" key="6">
    <source>
        <dbReference type="ARBA" id="ARBA00023012"/>
    </source>
</evidence>
<protein>
    <recommendedName>
        <fullName evidence="2">histidine kinase</fullName>
        <ecNumber evidence="2">2.7.13.3</ecNumber>
    </recommendedName>
</protein>
<gene>
    <name evidence="10" type="ORF">GN331_14595</name>
</gene>
<feature type="domain" description="PAC" evidence="9">
    <location>
        <begin position="234"/>
        <end position="288"/>
    </location>
</feature>
<dbReference type="PROSITE" id="PS50109">
    <property type="entry name" value="HIS_KIN"/>
    <property type="match status" value="1"/>
</dbReference>
<dbReference type="SMART" id="SM00387">
    <property type="entry name" value="HATPase_c"/>
    <property type="match status" value="1"/>
</dbReference>
<dbReference type="PRINTS" id="PR00344">
    <property type="entry name" value="BCTRLSENSOR"/>
</dbReference>
<feature type="domain" description="Histidine kinase" evidence="7">
    <location>
        <begin position="306"/>
        <end position="523"/>
    </location>
</feature>
<dbReference type="PROSITE" id="PS50113">
    <property type="entry name" value="PAC"/>
    <property type="match status" value="1"/>
</dbReference>
<dbReference type="InterPro" id="IPR036890">
    <property type="entry name" value="HATPase_C_sf"/>
</dbReference>
<dbReference type="SUPFAM" id="SSF55785">
    <property type="entry name" value="PYP-like sensor domain (PAS domain)"/>
    <property type="match status" value="2"/>
</dbReference>
<evidence type="ECO:0000259" key="8">
    <source>
        <dbReference type="PROSITE" id="PS50112"/>
    </source>
</evidence>
<evidence type="ECO:0000256" key="1">
    <source>
        <dbReference type="ARBA" id="ARBA00000085"/>
    </source>
</evidence>
<dbReference type="CDD" id="cd00075">
    <property type="entry name" value="HATPase"/>
    <property type="match status" value="1"/>
</dbReference>
<dbReference type="Gene3D" id="1.10.287.130">
    <property type="match status" value="1"/>
</dbReference>
<comment type="caution">
    <text evidence="10">The sequence shown here is derived from an EMBL/GenBank/DDBJ whole genome shotgun (WGS) entry which is preliminary data.</text>
</comment>
<dbReference type="SUPFAM" id="SSF47384">
    <property type="entry name" value="Homodimeric domain of signal transducing histidine kinase"/>
    <property type="match status" value="1"/>
</dbReference>
<dbReference type="InterPro" id="IPR003661">
    <property type="entry name" value="HisK_dim/P_dom"/>
</dbReference>
<evidence type="ECO:0000256" key="3">
    <source>
        <dbReference type="ARBA" id="ARBA00022553"/>
    </source>
</evidence>
<evidence type="ECO:0000313" key="10">
    <source>
        <dbReference type="EMBL" id="MUV15432.1"/>
    </source>
</evidence>
<dbReference type="PROSITE" id="PS50112">
    <property type="entry name" value="PAS"/>
    <property type="match status" value="1"/>
</dbReference>
<dbReference type="Pfam" id="PF02518">
    <property type="entry name" value="HATPase_c"/>
    <property type="match status" value="1"/>
</dbReference>
<keyword evidence="6" id="KW-0902">Two-component regulatory system</keyword>
<accession>A0A7C9HNT7</accession>
<evidence type="ECO:0000256" key="5">
    <source>
        <dbReference type="ARBA" id="ARBA00022777"/>
    </source>
</evidence>
<dbReference type="InterPro" id="IPR036097">
    <property type="entry name" value="HisK_dim/P_sf"/>
</dbReference>
<keyword evidence="4" id="KW-0808">Transferase</keyword>
<dbReference type="Pfam" id="PF08448">
    <property type="entry name" value="PAS_4"/>
    <property type="match status" value="1"/>
</dbReference>
<organism evidence="10 11">
    <name type="scientific">Noviluteimonas gilva</name>
    <dbReference type="NCBI Taxonomy" id="2682097"/>
    <lineage>
        <taxon>Bacteria</taxon>
        <taxon>Pseudomonadati</taxon>
        <taxon>Pseudomonadota</taxon>
        <taxon>Gammaproteobacteria</taxon>
        <taxon>Lysobacterales</taxon>
        <taxon>Lysobacteraceae</taxon>
        <taxon>Noviluteimonas</taxon>
    </lineage>
</organism>
<evidence type="ECO:0000259" key="9">
    <source>
        <dbReference type="PROSITE" id="PS50113"/>
    </source>
</evidence>
<keyword evidence="5" id="KW-0418">Kinase</keyword>
<dbReference type="FunFam" id="3.30.565.10:FF:000006">
    <property type="entry name" value="Sensor histidine kinase WalK"/>
    <property type="match status" value="1"/>
</dbReference>
<dbReference type="GO" id="GO:0005886">
    <property type="term" value="C:plasma membrane"/>
    <property type="evidence" value="ECO:0007669"/>
    <property type="project" value="UniProtKB-ARBA"/>
</dbReference>
<dbReference type="Proteomes" id="UP000479692">
    <property type="component" value="Unassembled WGS sequence"/>
</dbReference>
<dbReference type="SUPFAM" id="SSF55874">
    <property type="entry name" value="ATPase domain of HSP90 chaperone/DNA topoisomerase II/histidine kinase"/>
    <property type="match status" value="1"/>
</dbReference>
<evidence type="ECO:0000313" key="11">
    <source>
        <dbReference type="Proteomes" id="UP000479692"/>
    </source>
</evidence>
<dbReference type="InterPro" id="IPR013656">
    <property type="entry name" value="PAS_4"/>
</dbReference>
<reference evidence="10 11" key="1">
    <citation type="submission" date="2019-12" db="EMBL/GenBank/DDBJ databases">
        <authorList>
            <person name="Xu J."/>
        </authorList>
    </citation>
    <scope>NUCLEOTIDE SEQUENCE [LARGE SCALE GENOMIC DNA]</scope>
    <source>
        <strain evidence="10 11">HX-5-24</strain>
    </source>
</reference>